<dbReference type="Gramene" id="TraesCS1B02G013000.1">
    <property type="protein sequence ID" value="TraesCS1B02G013000.1"/>
    <property type="gene ID" value="TraesCS1B02G013000"/>
</dbReference>
<dbReference type="Proteomes" id="UP000019116">
    <property type="component" value="Chromosome 1B"/>
</dbReference>
<dbReference type="EnsemblPlants" id="TraesCS1B02G013000.1">
    <property type="protein sequence ID" value="TraesCS1B02G013000.1"/>
    <property type="gene ID" value="TraesCS1B02G013000"/>
</dbReference>
<dbReference type="OrthoDB" id="10373225at2759"/>
<organism evidence="1">
    <name type="scientific">Triticum aestivum</name>
    <name type="common">Wheat</name>
    <dbReference type="NCBI Taxonomy" id="4565"/>
    <lineage>
        <taxon>Eukaryota</taxon>
        <taxon>Viridiplantae</taxon>
        <taxon>Streptophyta</taxon>
        <taxon>Embryophyta</taxon>
        <taxon>Tracheophyta</taxon>
        <taxon>Spermatophyta</taxon>
        <taxon>Magnoliopsida</taxon>
        <taxon>Liliopsida</taxon>
        <taxon>Poales</taxon>
        <taxon>Poaceae</taxon>
        <taxon>BOP clade</taxon>
        <taxon>Pooideae</taxon>
        <taxon>Triticodae</taxon>
        <taxon>Triticeae</taxon>
        <taxon>Triticinae</taxon>
        <taxon>Triticum</taxon>
    </lineage>
</organism>
<dbReference type="SMR" id="A0A3B5YQ16"/>
<protein>
    <submittedName>
        <fullName evidence="1">Uncharacterized protein</fullName>
    </submittedName>
</protein>
<keyword evidence="2" id="KW-1185">Reference proteome</keyword>
<dbReference type="InterPro" id="IPR032675">
    <property type="entry name" value="LRR_dom_sf"/>
</dbReference>
<dbReference type="SUPFAM" id="SSF52058">
    <property type="entry name" value="L domain-like"/>
    <property type="match status" value="1"/>
</dbReference>
<reference evidence="1" key="1">
    <citation type="submission" date="2018-08" db="EMBL/GenBank/DDBJ databases">
        <authorList>
            <person name="Rossello M."/>
        </authorList>
    </citation>
    <scope>NUCLEOTIDE SEQUENCE [LARGE SCALE GENOMIC DNA]</scope>
    <source>
        <strain evidence="1">cv. Chinese Spring</strain>
    </source>
</reference>
<evidence type="ECO:0000313" key="2">
    <source>
        <dbReference type="Proteomes" id="UP000019116"/>
    </source>
</evidence>
<dbReference type="AlphaFoldDB" id="A0A3B5YQ16"/>
<proteinExistence type="predicted"/>
<name>A0A3B5YQ16_WHEAT</name>
<dbReference type="Gene3D" id="3.80.10.10">
    <property type="entry name" value="Ribonuclease Inhibitor"/>
    <property type="match status" value="1"/>
</dbReference>
<evidence type="ECO:0000313" key="1">
    <source>
        <dbReference type="EnsemblPlants" id="TraesCS1B02G013000.1"/>
    </source>
</evidence>
<accession>A0A3B5YQ16</accession>
<dbReference type="Gramene" id="TraesCS1B03G0025500.1">
    <property type="protein sequence ID" value="TraesCS1B03G0025500.1.CDS"/>
    <property type="gene ID" value="TraesCS1B03G0025500"/>
</dbReference>
<reference evidence="1" key="2">
    <citation type="submission" date="2018-10" db="UniProtKB">
        <authorList>
            <consortium name="EnsemblPlants"/>
        </authorList>
    </citation>
    <scope>IDENTIFICATION</scope>
</reference>
<sequence length="162" mass="18005">MPEPAAAAAAASEHLLSTHLEALLIWNCAGMLGGALRLPAPLKRLHIIGNSGLTSLECLPGEHPPSLENLVLQRCTALASLPNEPQLYSSVSYLQITHCPAIKKLPRCLQQQLGNIKRKRLDAQHEVMALKPKTWKEIPRLVCEWRKAAREGRERQQSIMQE</sequence>